<dbReference type="SMART" id="SM00174">
    <property type="entry name" value="RHO"/>
    <property type="match status" value="1"/>
</dbReference>
<evidence type="ECO:0000313" key="14">
    <source>
        <dbReference type="Ensembl" id="ENSLLEP00000046197.1"/>
    </source>
</evidence>
<keyword evidence="5" id="KW-0479">Metal-binding</keyword>
<dbReference type="SMART" id="SM00173">
    <property type="entry name" value="RAS"/>
    <property type="match status" value="1"/>
</dbReference>
<dbReference type="PROSITE" id="PS51420">
    <property type="entry name" value="RHO"/>
    <property type="match status" value="1"/>
</dbReference>
<name>A0A8C5R2A8_9ANUR</name>
<evidence type="ECO:0000256" key="2">
    <source>
        <dbReference type="ARBA" id="ARBA00006270"/>
    </source>
</evidence>
<accession>A0A8C5R2A8</accession>
<evidence type="ECO:0000256" key="4">
    <source>
        <dbReference type="ARBA" id="ARBA00022448"/>
    </source>
</evidence>
<evidence type="ECO:0000256" key="9">
    <source>
        <dbReference type="ARBA" id="ARBA00022927"/>
    </source>
</evidence>
<dbReference type="Pfam" id="PF00071">
    <property type="entry name" value="Ras"/>
    <property type="match status" value="1"/>
</dbReference>
<keyword evidence="4" id="KW-0813">Transport</keyword>
<dbReference type="AlphaFoldDB" id="A0A8C5R2A8"/>
<keyword evidence="8" id="KW-0460">Magnesium</keyword>
<dbReference type="PANTHER" id="PTHR47978">
    <property type="match status" value="1"/>
</dbReference>
<reference evidence="14" key="1">
    <citation type="submission" date="2025-08" db="UniProtKB">
        <authorList>
            <consortium name="Ensembl"/>
        </authorList>
    </citation>
    <scope>IDENTIFICATION</scope>
</reference>
<dbReference type="Proteomes" id="UP000694569">
    <property type="component" value="Unplaced"/>
</dbReference>
<keyword evidence="15" id="KW-1185">Reference proteome</keyword>
<keyword evidence="12" id="KW-0636">Prenylation</keyword>
<keyword evidence="9" id="KW-0653">Protein transport</keyword>
<protein>
    <recommendedName>
        <fullName evidence="3">small monomeric GTPase</fullName>
        <ecNumber evidence="3">3.6.5.2</ecNumber>
    </recommendedName>
</protein>
<dbReference type="SMART" id="SM00175">
    <property type="entry name" value="RAB"/>
    <property type="match status" value="1"/>
</dbReference>
<evidence type="ECO:0000313" key="15">
    <source>
        <dbReference type="Proteomes" id="UP000694569"/>
    </source>
</evidence>
<evidence type="ECO:0000256" key="13">
    <source>
        <dbReference type="ARBA" id="ARBA00047660"/>
    </source>
</evidence>
<evidence type="ECO:0000256" key="8">
    <source>
        <dbReference type="ARBA" id="ARBA00022842"/>
    </source>
</evidence>
<dbReference type="SUPFAM" id="SSF52540">
    <property type="entry name" value="P-loop containing nucleoside triphosphate hydrolases"/>
    <property type="match status" value="1"/>
</dbReference>
<dbReference type="GO" id="GO:0003925">
    <property type="term" value="F:G protein activity"/>
    <property type="evidence" value="ECO:0007669"/>
    <property type="project" value="UniProtKB-EC"/>
</dbReference>
<organism evidence="14 15">
    <name type="scientific">Leptobrachium leishanense</name>
    <name type="common">Leishan spiny toad</name>
    <dbReference type="NCBI Taxonomy" id="445787"/>
    <lineage>
        <taxon>Eukaryota</taxon>
        <taxon>Metazoa</taxon>
        <taxon>Chordata</taxon>
        <taxon>Craniata</taxon>
        <taxon>Vertebrata</taxon>
        <taxon>Euteleostomi</taxon>
        <taxon>Amphibia</taxon>
        <taxon>Batrachia</taxon>
        <taxon>Anura</taxon>
        <taxon>Pelobatoidea</taxon>
        <taxon>Megophryidae</taxon>
        <taxon>Leptobrachium</taxon>
    </lineage>
</organism>
<dbReference type="InterPro" id="IPR027417">
    <property type="entry name" value="P-loop_NTPase"/>
</dbReference>
<evidence type="ECO:0000256" key="5">
    <source>
        <dbReference type="ARBA" id="ARBA00022723"/>
    </source>
</evidence>
<keyword evidence="6" id="KW-0547">Nucleotide-binding</keyword>
<comment type="similarity">
    <text evidence="2">Belongs to the small GTPase superfamily. Rab family.</text>
</comment>
<dbReference type="PROSITE" id="PS51419">
    <property type="entry name" value="RAB"/>
    <property type="match status" value="1"/>
</dbReference>
<keyword evidence="7" id="KW-0378">Hydrolase</keyword>
<evidence type="ECO:0000256" key="10">
    <source>
        <dbReference type="ARBA" id="ARBA00023134"/>
    </source>
</evidence>
<dbReference type="PRINTS" id="PR00449">
    <property type="entry name" value="RASTRNSFRMNG"/>
</dbReference>
<gene>
    <name evidence="14" type="primary">RAB37</name>
</gene>
<dbReference type="GO" id="GO:0015031">
    <property type="term" value="P:protein transport"/>
    <property type="evidence" value="ECO:0007669"/>
    <property type="project" value="UniProtKB-KW"/>
</dbReference>
<dbReference type="InterPro" id="IPR001806">
    <property type="entry name" value="Small_GTPase"/>
</dbReference>
<dbReference type="EC" id="3.6.5.2" evidence="3"/>
<dbReference type="NCBIfam" id="TIGR00231">
    <property type="entry name" value="small_GTP"/>
    <property type="match status" value="1"/>
</dbReference>
<sequence length="220" mass="24684">GGPGLKSRRKEELKEGRQRSELTVSQVMLLGDSGVGKTCFLIQFKDRAFLSGTFLATVGIDFRNKVVRVDGVNVKLQIWDTAGQERFRSVTHAYYREAQALLLLYDITNRTSFDNVRAWLTEVYENAHKDVVIMLLGNKSDVTGSRVIRKEDGESLAKEYGVPFMETSAKTGMNVELAFVAIGNLFCIPKTSTTALFHNTSEGLRCEGTCCHQRQNIWVH</sequence>
<comment type="cofactor">
    <cofactor evidence="1">
        <name>Mg(2+)</name>
        <dbReference type="ChEBI" id="CHEBI:18420"/>
    </cofactor>
</comment>
<evidence type="ECO:0000256" key="6">
    <source>
        <dbReference type="ARBA" id="ARBA00022741"/>
    </source>
</evidence>
<evidence type="ECO:0000256" key="3">
    <source>
        <dbReference type="ARBA" id="ARBA00011984"/>
    </source>
</evidence>
<evidence type="ECO:0000256" key="11">
    <source>
        <dbReference type="ARBA" id="ARBA00023288"/>
    </source>
</evidence>
<evidence type="ECO:0000256" key="12">
    <source>
        <dbReference type="ARBA" id="ARBA00023289"/>
    </source>
</evidence>
<dbReference type="PROSITE" id="PS51421">
    <property type="entry name" value="RAS"/>
    <property type="match status" value="1"/>
</dbReference>
<evidence type="ECO:0000256" key="1">
    <source>
        <dbReference type="ARBA" id="ARBA00001946"/>
    </source>
</evidence>
<evidence type="ECO:0000256" key="7">
    <source>
        <dbReference type="ARBA" id="ARBA00022801"/>
    </source>
</evidence>
<dbReference type="SMART" id="SM00176">
    <property type="entry name" value="RAN"/>
    <property type="match status" value="1"/>
</dbReference>
<dbReference type="OrthoDB" id="9989112at2759"/>
<dbReference type="InterPro" id="IPR005225">
    <property type="entry name" value="Small_GTP-bd"/>
</dbReference>
<dbReference type="Gene3D" id="3.40.50.300">
    <property type="entry name" value="P-loop containing nucleotide triphosphate hydrolases"/>
    <property type="match status" value="1"/>
</dbReference>
<keyword evidence="10" id="KW-0342">GTP-binding</keyword>
<dbReference type="GO" id="GO:0005525">
    <property type="term" value="F:GTP binding"/>
    <property type="evidence" value="ECO:0007669"/>
    <property type="project" value="UniProtKB-KW"/>
</dbReference>
<dbReference type="GO" id="GO:0046872">
    <property type="term" value="F:metal ion binding"/>
    <property type="evidence" value="ECO:0007669"/>
    <property type="project" value="UniProtKB-KW"/>
</dbReference>
<proteinExistence type="inferred from homology"/>
<dbReference type="FunFam" id="3.40.50.300:FF:000459">
    <property type="entry name" value="ras-related protein Rab-37 isoform X1"/>
    <property type="match status" value="1"/>
</dbReference>
<comment type="catalytic activity">
    <reaction evidence="13">
        <text>GTP + H2O = GDP + phosphate + H(+)</text>
        <dbReference type="Rhea" id="RHEA:19669"/>
        <dbReference type="ChEBI" id="CHEBI:15377"/>
        <dbReference type="ChEBI" id="CHEBI:15378"/>
        <dbReference type="ChEBI" id="CHEBI:37565"/>
        <dbReference type="ChEBI" id="CHEBI:43474"/>
        <dbReference type="ChEBI" id="CHEBI:58189"/>
        <dbReference type="EC" id="3.6.5.2"/>
    </reaction>
    <physiologicalReaction direction="left-to-right" evidence="13">
        <dbReference type="Rhea" id="RHEA:19670"/>
    </physiologicalReaction>
</comment>
<dbReference type="Ensembl" id="ENSLLET00000048033.1">
    <property type="protein sequence ID" value="ENSLLEP00000046197.1"/>
    <property type="gene ID" value="ENSLLEG00000029201.1"/>
</dbReference>
<keyword evidence="11" id="KW-0449">Lipoprotein</keyword>
<reference evidence="14" key="2">
    <citation type="submission" date="2025-09" db="UniProtKB">
        <authorList>
            <consortium name="Ensembl"/>
        </authorList>
    </citation>
    <scope>IDENTIFICATION</scope>
</reference>
<dbReference type="GeneTree" id="ENSGT00940000158883"/>